<name>A0A1Y1XU57_9FUNG</name>
<reference evidence="1 2" key="1">
    <citation type="submission" date="2016-07" db="EMBL/GenBank/DDBJ databases">
        <title>Pervasive Adenine N6-methylation of Active Genes in Fungi.</title>
        <authorList>
            <consortium name="DOE Joint Genome Institute"/>
            <person name="Mondo S.J."/>
            <person name="Dannebaum R.O."/>
            <person name="Kuo R.C."/>
            <person name="Labutti K."/>
            <person name="Haridas S."/>
            <person name="Kuo A."/>
            <person name="Salamov A."/>
            <person name="Ahrendt S.R."/>
            <person name="Lipzen A."/>
            <person name="Sullivan W."/>
            <person name="Andreopoulos W.B."/>
            <person name="Clum A."/>
            <person name="Lindquist E."/>
            <person name="Daum C."/>
            <person name="Ramamoorthy G.K."/>
            <person name="Gryganskyi A."/>
            <person name="Culley D."/>
            <person name="Magnuson J.K."/>
            <person name="James T.Y."/>
            <person name="O'Malley M.A."/>
            <person name="Stajich J.E."/>
            <person name="Spatafora J.W."/>
            <person name="Visel A."/>
            <person name="Grigoriev I.V."/>
        </authorList>
    </citation>
    <scope>NUCLEOTIDE SEQUENCE [LARGE SCALE GENOMIC DNA]</scope>
    <source>
        <strain evidence="1 2">CBS 931.73</strain>
    </source>
</reference>
<sequence>MRHPSSKCPRWWASISIRTSAMADLAGALRPPWPTGGRLKRIAGAVGHNRQEGSTSSVFPTVSMQTSSLRLHGFIQSSPPHTIFTETLLIVPCRCNPNPHNRLHTVLVAKAPRTTQDSLGDCLSVWSA</sequence>
<gene>
    <name evidence="1" type="ORF">K493DRAFT_69895</name>
</gene>
<evidence type="ECO:0000313" key="2">
    <source>
        <dbReference type="Proteomes" id="UP000193498"/>
    </source>
</evidence>
<proteinExistence type="predicted"/>
<comment type="caution">
    <text evidence="1">The sequence shown here is derived from an EMBL/GenBank/DDBJ whole genome shotgun (WGS) entry which is preliminary data.</text>
</comment>
<dbReference type="Proteomes" id="UP000193498">
    <property type="component" value="Unassembled WGS sequence"/>
</dbReference>
<evidence type="ECO:0000313" key="1">
    <source>
        <dbReference type="EMBL" id="ORX89280.1"/>
    </source>
</evidence>
<protein>
    <submittedName>
        <fullName evidence="1">Uncharacterized protein</fullName>
    </submittedName>
</protein>
<dbReference type="AlphaFoldDB" id="A0A1Y1XU57"/>
<organism evidence="1 2">
    <name type="scientific">Basidiobolus meristosporus CBS 931.73</name>
    <dbReference type="NCBI Taxonomy" id="1314790"/>
    <lineage>
        <taxon>Eukaryota</taxon>
        <taxon>Fungi</taxon>
        <taxon>Fungi incertae sedis</taxon>
        <taxon>Zoopagomycota</taxon>
        <taxon>Entomophthoromycotina</taxon>
        <taxon>Basidiobolomycetes</taxon>
        <taxon>Basidiobolales</taxon>
        <taxon>Basidiobolaceae</taxon>
        <taxon>Basidiobolus</taxon>
    </lineage>
</organism>
<dbReference type="EMBL" id="MCFE01000461">
    <property type="protein sequence ID" value="ORX89280.1"/>
    <property type="molecule type" value="Genomic_DNA"/>
</dbReference>
<dbReference type="InParanoid" id="A0A1Y1XU57"/>
<accession>A0A1Y1XU57</accession>
<keyword evidence="2" id="KW-1185">Reference proteome</keyword>